<dbReference type="InterPro" id="IPR006558">
    <property type="entry name" value="LamG-like"/>
</dbReference>
<dbReference type="SMART" id="SM00560">
    <property type="entry name" value="LamGL"/>
    <property type="match status" value="3"/>
</dbReference>
<evidence type="ECO:0000256" key="2">
    <source>
        <dbReference type="ARBA" id="ARBA00023157"/>
    </source>
</evidence>
<dbReference type="PANTHER" id="PTHR42535:SF2">
    <property type="entry name" value="CHROMOSOME UNDETERMINED SCAFFOLD_146, WHOLE GENOME SHOTGUN SEQUENCE"/>
    <property type="match status" value="1"/>
</dbReference>
<keyword evidence="6" id="KW-1185">Reference proteome</keyword>
<comment type="caution">
    <text evidence="5">The sequence shown here is derived from an EMBL/GenBank/DDBJ whole genome shotgun (WGS) entry which is preliminary data.</text>
</comment>
<dbReference type="SUPFAM" id="SSF49899">
    <property type="entry name" value="Concanavalin A-like lectins/glucanases"/>
    <property type="match status" value="3"/>
</dbReference>
<evidence type="ECO:0000259" key="4">
    <source>
        <dbReference type="SMART" id="SM00560"/>
    </source>
</evidence>
<dbReference type="Gene3D" id="2.60.40.2810">
    <property type="match status" value="3"/>
</dbReference>
<evidence type="ECO:0000256" key="3">
    <source>
        <dbReference type="SAM" id="MobiDB-lite"/>
    </source>
</evidence>
<name>A0ABW1X3S0_9CELL</name>
<sequence length="1477" mass="150195">MTARPDGPPRRPPTARRRIARVVAPLVVAGLVLATAGSVVTVDGGPASASSPTPVPVTAVEGDSRSESRAIGGAVGQDVAPNFSADGAGPETPSTVAKSLWWRWTAPTSGPISFSTSGSELDTTVAVRRASAPKTVVATNDDDGDVSTSRVTFDAVEGEEYLVEVGTKAGEPGLVTLAWQEPASSLDAVPSMPSMPSGPSALAAETALTTTAVPLSGNTGEKPQSKLWFAHDTWWAALASTSTTPAGTWVWRYDQAAGTWTNVVRISDRTDVRADVKVVGEVAHVLLHGPTTSLVSVEYVASSSSYQPWSQRQTATPVSLPGSETGTIDVDSTGRLWLVSDTSTSIQARYADSPYTSFSAPVTVASGVLDDDIGMVTALPGGKIGVLWSNQSTERFGFRTHVDGAAPATWTADEKPAQSSALDLGDGMADDHMNVAVASDGTLYAAVKTSYDSQGATVIGLLVRRPNGTWDPFYEVDRLGTRPIVEIDEVTGLLRVVYTHSEVLDDIIEKVTPLASISFSQSATTVLDGTYNNVTGAKQNVPGATLVMAASSSTAGTARLPWVDPRGPVATAGLTATSVGVAATGTLKGSSPVGGALTFEVVAAPSSGTVTVTNPATGAFTYTPAAGFVGATSFTFRVKAGTTWSNVATQSVRVTAVAGARGTWELDEGASVLTADSSGWGFQGTLTGGTSWVTGKAGKAVRLDGSTGRVSVPDADGLDVSSALTVSAWVRPERSATQYVVKKAVSGSADGYELGISSAGKPFLRVNQKTSGDAFRVNATSVLPTNGTTWVHLAGTYDGQRLRIYVDGVEQGSIAGPASVGVNTLPLTIGAQPDGLYPFQGAVDSVRLSDRALTAAQVAELVQGGGPVPTTPVATDGASTTTTGTAVTGTLAGSSPSGGALTFEVVAAPSSGTVTVTNPAAGAFTYTPPAGFVGATSFTFRVKAGTTWSNVATQSVRVTSVAGIRGLWGLDEGTGTTAADSSGWGQTGTLSGGAAWVTGVDGKAVRLDGTAGKVAVPDADGLDVSAALTVSAWVRPERHATQYVVKKAVSGSADGYELGISSAGKPFLRVNQKTSGDAFRVNATSVLPTNGTTWVHLAGTYDGQRLRIYVDGVEQGSIAGPASVGVNTLPLTIGAQPDGLYPFQGAVDQARLYDRALSGAEVQALRQAVQPPAAPPVAQDVSASTVSGTPVTGTLTGSSPSGGTLTFEVVAAPSSGTVALTNPATGAFTYTPPAGFVGTTSFTFRVGANGLWSNVATATVQVAPADGLRGAWDLDEGTGLATADSSGWGNAGALSGGTTWVTAGGRSAVRFDGATGKVTIPDANALDVSTALTVAAWVRPEQVATQYVVKKAAPSATDGFELGLSSAGKAFLRLNQATSGDTFRVNATSTYPSDGTTWVHLVGTYDGQRMRLYVDGVEQGNVAGPAAAGVNTLPLLLGGQPGGTLPLKGAVDGVRLYDRALSATEVATLRTQTPPPA</sequence>
<dbReference type="Pfam" id="PF13385">
    <property type="entry name" value="Laminin_G_3"/>
    <property type="match status" value="3"/>
</dbReference>
<keyword evidence="2" id="KW-1015">Disulfide bond</keyword>
<evidence type="ECO:0000313" key="5">
    <source>
        <dbReference type="EMBL" id="MFC6423267.1"/>
    </source>
</evidence>
<dbReference type="RefSeq" id="WP_204809765.1">
    <property type="nucleotide sequence ID" value="NZ_BAAAIY010000004.1"/>
</dbReference>
<evidence type="ECO:0000256" key="1">
    <source>
        <dbReference type="ARBA" id="ARBA00022729"/>
    </source>
</evidence>
<protein>
    <submittedName>
        <fullName evidence="5">LamG-like jellyroll fold domain-containing protein</fullName>
    </submittedName>
</protein>
<feature type="domain" description="LamG-like jellyroll fold" evidence="4">
    <location>
        <begin position="1026"/>
        <end position="1160"/>
    </location>
</feature>
<feature type="compositionally biased region" description="Low complexity" evidence="3">
    <location>
        <begin position="43"/>
        <end position="60"/>
    </location>
</feature>
<dbReference type="Gene3D" id="2.60.120.200">
    <property type="match status" value="3"/>
</dbReference>
<evidence type="ECO:0000313" key="6">
    <source>
        <dbReference type="Proteomes" id="UP001596305"/>
    </source>
</evidence>
<accession>A0ABW1X3S0</accession>
<proteinExistence type="predicted"/>
<gene>
    <name evidence="5" type="ORF">ACFP71_00410</name>
</gene>
<dbReference type="Pfam" id="PF17963">
    <property type="entry name" value="Big_9"/>
    <property type="match status" value="3"/>
</dbReference>
<keyword evidence="1" id="KW-0732">Signal</keyword>
<dbReference type="EMBL" id="JBHSTM010000001">
    <property type="protein sequence ID" value="MFC6423267.1"/>
    <property type="molecule type" value="Genomic_DNA"/>
</dbReference>
<organism evidence="5 6">
    <name type="scientific">Oerskovia paurometabola</name>
    <dbReference type="NCBI Taxonomy" id="162170"/>
    <lineage>
        <taxon>Bacteria</taxon>
        <taxon>Bacillati</taxon>
        <taxon>Actinomycetota</taxon>
        <taxon>Actinomycetes</taxon>
        <taxon>Micrococcales</taxon>
        <taxon>Cellulomonadaceae</taxon>
        <taxon>Oerskovia</taxon>
    </lineage>
</organism>
<dbReference type="PANTHER" id="PTHR42535">
    <property type="entry name" value="OOKINETE PROTEIN, PUTATIVE-RELATED"/>
    <property type="match status" value="1"/>
</dbReference>
<dbReference type="InterPro" id="IPR013320">
    <property type="entry name" value="ConA-like_dom_sf"/>
</dbReference>
<feature type="domain" description="LamG-like jellyroll fold" evidence="4">
    <location>
        <begin position="722"/>
        <end position="856"/>
    </location>
</feature>
<feature type="region of interest" description="Disordered" evidence="3">
    <location>
        <begin position="43"/>
        <end position="69"/>
    </location>
</feature>
<feature type="domain" description="LamG-like jellyroll fold" evidence="4">
    <location>
        <begin position="1330"/>
        <end position="1464"/>
    </location>
</feature>
<dbReference type="Proteomes" id="UP001596305">
    <property type="component" value="Unassembled WGS sequence"/>
</dbReference>
<feature type="region of interest" description="Disordered" evidence="3">
    <location>
        <begin position="1171"/>
        <end position="1199"/>
    </location>
</feature>
<reference evidence="6" key="1">
    <citation type="journal article" date="2019" name="Int. J. Syst. Evol. Microbiol.">
        <title>The Global Catalogue of Microorganisms (GCM) 10K type strain sequencing project: providing services to taxonomists for standard genome sequencing and annotation.</title>
        <authorList>
            <consortium name="The Broad Institute Genomics Platform"/>
            <consortium name="The Broad Institute Genome Sequencing Center for Infectious Disease"/>
            <person name="Wu L."/>
            <person name="Ma J."/>
        </authorList>
    </citation>
    <scope>NUCLEOTIDE SEQUENCE [LARGE SCALE GENOMIC DNA]</scope>
    <source>
        <strain evidence="6">CCUG 47105</strain>
    </source>
</reference>